<dbReference type="GO" id="GO:0016787">
    <property type="term" value="F:hydrolase activity"/>
    <property type="evidence" value="ECO:0007669"/>
    <property type="project" value="UniProtKB-KW"/>
</dbReference>
<comment type="caution">
    <text evidence="2">The sequence shown here is derived from an EMBL/GenBank/DDBJ whole genome shotgun (WGS) entry which is preliminary data.</text>
</comment>
<gene>
    <name evidence="2" type="ORF">ACFO0B_17175</name>
</gene>
<dbReference type="InterPro" id="IPR002925">
    <property type="entry name" value="Dienelactn_hydro"/>
</dbReference>
<dbReference type="PANTHER" id="PTHR46623">
    <property type="entry name" value="CARBOXYMETHYLENEBUTENOLIDASE-RELATED"/>
    <property type="match status" value="1"/>
</dbReference>
<keyword evidence="3" id="KW-1185">Reference proteome</keyword>
<evidence type="ECO:0000259" key="1">
    <source>
        <dbReference type="Pfam" id="PF01738"/>
    </source>
</evidence>
<dbReference type="Pfam" id="PF01738">
    <property type="entry name" value="DLH"/>
    <property type="match status" value="1"/>
</dbReference>
<dbReference type="Proteomes" id="UP001595696">
    <property type="component" value="Unassembled WGS sequence"/>
</dbReference>
<dbReference type="SUPFAM" id="SSF53474">
    <property type="entry name" value="alpha/beta-Hydrolases"/>
    <property type="match status" value="1"/>
</dbReference>
<dbReference type="Gene3D" id="3.40.50.1820">
    <property type="entry name" value="alpha/beta hydrolase"/>
    <property type="match status" value="1"/>
</dbReference>
<feature type="domain" description="Dienelactone hydrolase" evidence="1">
    <location>
        <begin position="16"/>
        <end position="243"/>
    </location>
</feature>
<dbReference type="InterPro" id="IPR029058">
    <property type="entry name" value="AB_hydrolase_fold"/>
</dbReference>
<reference evidence="3" key="1">
    <citation type="journal article" date="2019" name="Int. J. Syst. Evol. Microbiol.">
        <title>The Global Catalogue of Microorganisms (GCM) 10K type strain sequencing project: providing services to taxonomists for standard genome sequencing and annotation.</title>
        <authorList>
            <consortium name="The Broad Institute Genomics Platform"/>
            <consortium name="The Broad Institute Genome Sequencing Center for Infectious Disease"/>
            <person name="Wu L."/>
            <person name="Ma J."/>
        </authorList>
    </citation>
    <scope>NUCLEOTIDE SEQUENCE [LARGE SCALE GENOMIC DNA]</scope>
    <source>
        <strain evidence="3">CGMCC 4.7330</strain>
    </source>
</reference>
<proteinExistence type="predicted"/>
<accession>A0ABV8DUR1</accession>
<organism evidence="2 3">
    <name type="scientific">Nocardia jiangsuensis</name>
    <dbReference type="NCBI Taxonomy" id="1691563"/>
    <lineage>
        <taxon>Bacteria</taxon>
        <taxon>Bacillati</taxon>
        <taxon>Actinomycetota</taxon>
        <taxon>Actinomycetes</taxon>
        <taxon>Mycobacteriales</taxon>
        <taxon>Nocardiaceae</taxon>
        <taxon>Nocardia</taxon>
    </lineage>
</organism>
<dbReference type="EC" id="3.1.-.-" evidence="2"/>
<keyword evidence="2" id="KW-0378">Hydrolase</keyword>
<evidence type="ECO:0000313" key="3">
    <source>
        <dbReference type="Proteomes" id="UP001595696"/>
    </source>
</evidence>
<protein>
    <submittedName>
        <fullName evidence="2">Dienelactone hydrolase family protein</fullName>
        <ecNumber evidence="2">3.1.-.-</ecNumber>
    </submittedName>
</protein>
<name>A0ABV8DUR1_9NOCA</name>
<evidence type="ECO:0000313" key="2">
    <source>
        <dbReference type="EMBL" id="MFC3963728.1"/>
    </source>
</evidence>
<dbReference type="InterPro" id="IPR051049">
    <property type="entry name" value="Dienelactone_hydrolase-like"/>
</dbReference>
<dbReference type="PANTHER" id="PTHR46623:SF10">
    <property type="entry name" value="CARBOXYMETHYLENEBUTENOLIDASE HOMOLOG"/>
    <property type="match status" value="1"/>
</dbReference>
<dbReference type="EMBL" id="JBHSAX010000014">
    <property type="protein sequence ID" value="MFC3963728.1"/>
    <property type="molecule type" value="Genomic_DNA"/>
</dbReference>
<dbReference type="RefSeq" id="WP_378613472.1">
    <property type="nucleotide sequence ID" value="NZ_JBHSAX010000014.1"/>
</dbReference>
<sequence>MPIQTVDITTPDGTADALFVHPGSATHPGVLLFPDAFGPRPALIEIAEAVSARGYAVLVPNLFYRAGRAPVVELPAVVDPSNRHRVFDRIRPLMEQLTPELALRDAGAHLDWLAAAPEVAAGPVGLTGYCMGAALVLHTAAAYPDRVAAGAGFHGGRLASDAADSPHLGADRITAELYFGHADNDPSLPPEQIERLNKALDAAGVRYRAEVYAGAAHGFTQRDLASYDAAADARHLRELGALLDRALR</sequence>